<dbReference type="SUPFAM" id="SSF101898">
    <property type="entry name" value="NHL repeat"/>
    <property type="match status" value="1"/>
</dbReference>
<keyword evidence="3" id="KW-0732">Signal</keyword>
<protein>
    <recommendedName>
        <fullName evidence="6">NHL repeat-containing protein</fullName>
    </recommendedName>
</protein>
<keyword evidence="1" id="KW-0677">Repeat</keyword>
<sequence length="544" mass="59903">MKISLFFGVFMVLFVTHFVEFKVEAAPTGPLIKHLSSLIKWSTRSSPKAQQTDGNFLQFENGYLVETVVEGNELGVVPYSIRVSREVNSLQLMLPKAILLVFADSRARLVAGSFQGYKGHVDGKPSDARFNYPKGVTMDDKGNVYVADTLNMAIRKIGEAGVTTIAGGKSNIAGYRDGPSEDAKFSSDFDVVYVGRTCSLLVVDRGNAAIRQIALNEEDCDFQYSSISTTDILMVIGAVLVGYISCMIQQGFGPLYFSRMQQVSEAKIQDQTVKEKPIPLENLKDDQDGGWPSFGRLIVDLSKLAIEALGSVFLYLIPFNYKAGGPKNGLTPVRDSLVLPEDKAETPPVQKQRTAVPVPETHDVPHQLPMVLRPPLIVILRTSTTGVNQFLSKTLLCQANTDIQSDKNMQSSMDQERLQLNTAKLVLRAKKSNSSANLVLRVKENNSTANLVPRARKSEPGIVIVREPEKQGVLVKQLLELQPQRRNLWSRSGLTIMNQNMIITTSGANITLMISSISEFSQFLAVSMAYALISVKLCTSSWNC</sequence>
<feature type="chain" id="PRO_5042887517" description="NHL repeat-containing protein" evidence="3">
    <location>
        <begin position="26"/>
        <end position="544"/>
    </location>
</feature>
<dbReference type="Gene3D" id="2.120.10.30">
    <property type="entry name" value="TolB, C-terminal domain"/>
    <property type="match status" value="1"/>
</dbReference>
<dbReference type="EMBL" id="JBBNAE010000001">
    <property type="protein sequence ID" value="KAK9153093.1"/>
    <property type="molecule type" value="Genomic_DNA"/>
</dbReference>
<feature type="signal peptide" evidence="3">
    <location>
        <begin position="1"/>
        <end position="25"/>
    </location>
</feature>
<evidence type="ECO:0000256" key="2">
    <source>
        <dbReference type="SAM" id="MobiDB-lite"/>
    </source>
</evidence>
<keyword evidence="5" id="KW-1185">Reference proteome</keyword>
<reference evidence="4 5" key="1">
    <citation type="submission" date="2024-01" db="EMBL/GenBank/DDBJ databases">
        <title>Genome assemblies of Stephania.</title>
        <authorList>
            <person name="Yang L."/>
        </authorList>
    </citation>
    <scope>NUCLEOTIDE SEQUENCE [LARGE SCALE GENOMIC DNA]</scope>
    <source>
        <strain evidence="4">QJT</strain>
        <tissue evidence="4">Leaf</tissue>
    </source>
</reference>
<name>A0AAP0KJX1_9MAGN</name>
<dbReference type="AlphaFoldDB" id="A0AAP0KJX1"/>
<dbReference type="PANTHER" id="PTHR13833:SF73">
    <property type="entry name" value="NHL DOMAIN-CONTAINING PROTEIN"/>
    <property type="match status" value="1"/>
</dbReference>
<organism evidence="4 5">
    <name type="scientific">Stephania japonica</name>
    <dbReference type="NCBI Taxonomy" id="461633"/>
    <lineage>
        <taxon>Eukaryota</taxon>
        <taxon>Viridiplantae</taxon>
        <taxon>Streptophyta</taxon>
        <taxon>Embryophyta</taxon>
        <taxon>Tracheophyta</taxon>
        <taxon>Spermatophyta</taxon>
        <taxon>Magnoliopsida</taxon>
        <taxon>Ranunculales</taxon>
        <taxon>Menispermaceae</taxon>
        <taxon>Menispermoideae</taxon>
        <taxon>Cissampelideae</taxon>
        <taxon>Stephania</taxon>
    </lineage>
</organism>
<evidence type="ECO:0000256" key="1">
    <source>
        <dbReference type="ARBA" id="ARBA00022737"/>
    </source>
</evidence>
<dbReference type="PANTHER" id="PTHR13833">
    <property type="match status" value="1"/>
</dbReference>
<comment type="caution">
    <text evidence="4">The sequence shown here is derived from an EMBL/GenBank/DDBJ whole genome shotgun (WGS) entry which is preliminary data.</text>
</comment>
<gene>
    <name evidence="4" type="ORF">Sjap_000573</name>
</gene>
<feature type="region of interest" description="Disordered" evidence="2">
    <location>
        <begin position="343"/>
        <end position="362"/>
    </location>
</feature>
<evidence type="ECO:0000313" key="4">
    <source>
        <dbReference type="EMBL" id="KAK9153093.1"/>
    </source>
</evidence>
<evidence type="ECO:0000256" key="3">
    <source>
        <dbReference type="SAM" id="SignalP"/>
    </source>
</evidence>
<dbReference type="InterPro" id="IPR011042">
    <property type="entry name" value="6-blade_b-propeller_TolB-like"/>
</dbReference>
<proteinExistence type="predicted"/>
<dbReference type="Proteomes" id="UP001417504">
    <property type="component" value="Unassembled WGS sequence"/>
</dbReference>
<dbReference type="Pfam" id="PF01436">
    <property type="entry name" value="NHL"/>
    <property type="match status" value="1"/>
</dbReference>
<evidence type="ECO:0008006" key="6">
    <source>
        <dbReference type="Google" id="ProtNLM"/>
    </source>
</evidence>
<evidence type="ECO:0000313" key="5">
    <source>
        <dbReference type="Proteomes" id="UP001417504"/>
    </source>
</evidence>
<dbReference type="InterPro" id="IPR001258">
    <property type="entry name" value="NHL_repeat"/>
</dbReference>
<accession>A0AAP0KJX1</accession>